<reference evidence="3" key="2">
    <citation type="submission" date="2022-04" db="EMBL/GenBank/DDBJ databases">
        <title>Complete Genome Sequence of Flavobacterium sediminilitoris YSM-43, Isolated from a Tidal Sediment.</title>
        <authorList>
            <person name="Lee P.A."/>
        </authorList>
    </citation>
    <scope>NUCLEOTIDE SEQUENCE</scope>
    <source>
        <strain evidence="3">YSM-43</strain>
    </source>
</reference>
<dbReference type="InterPro" id="IPR041685">
    <property type="entry name" value="AAA_GajA/Old/RecF-like"/>
</dbReference>
<dbReference type="InterPro" id="IPR027417">
    <property type="entry name" value="P-loop_NTPase"/>
</dbReference>
<dbReference type="Pfam" id="PF20469">
    <property type="entry name" value="OLD-like_TOPRIM"/>
    <property type="match status" value="1"/>
</dbReference>
<reference evidence="3" key="1">
    <citation type="submission" date="2021-12" db="EMBL/GenBank/DDBJ databases">
        <authorList>
            <person name="Cha I.-T."/>
            <person name="Lee K.-E."/>
            <person name="Park S.-J."/>
        </authorList>
    </citation>
    <scope>NUCLEOTIDE SEQUENCE</scope>
    <source>
        <strain evidence="3">YSM-43</strain>
    </source>
</reference>
<dbReference type="Pfam" id="PF13175">
    <property type="entry name" value="AAA_15"/>
    <property type="match status" value="1"/>
</dbReference>
<dbReference type="EMBL" id="CP090145">
    <property type="protein sequence ID" value="UOX33446.1"/>
    <property type="molecule type" value="Genomic_DNA"/>
</dbReference>
<proteinExistence type="predicted"/>
<dbReference type="Proteomes" id="UP000830454">
    <property type="component" value="Chromosome"/>
</dbReference>
<keyword evidence="3" id="KW-0378">Hydrolase</keyword>
<keyword evidence="3" id="KW-0255">Endonuclease</keyword>
<dbReference type="InterPro" id="IPR034139">
    <property type="entry name" value="TOPRIM_OLD"/>
</dbReference>
<evidence type="ECO:0000259" key="1">
    <source>
        <dbReference type="Pfam" id="PF13175"/>
    </source>
</evidence>
<evidence type="ECO:0000313" key="3">
    <source>
        <dbReference type="EMBL" id="UOX33446.1"/>
    </source>
</evidence>
<name>A0ABY4HKS9_9FLAO</name>
<sequence length="741" mass="86930">MKIESIHISNFRLLKDFKLDLEDTLSLVLGKNNTGKTSILTCLEKFINSDSDKNKIKAEDFNLDYKKEIEKLITNPKQIENKEEYDKTLYGIKLRLVISYDEKDNTSNIFDLMMDLEPNHNKIVLGYEYSLHFNDYEEMRKEYKLFLTKEKSKQTEKSKLEPSKTYTPKTFEYFFKTNQDKYFKRRWKSIDYDYEQNLIIESNFNDLEKSKLKNNLKDIINFKYIDAKRGVTNKDNNKTLSTQTSEIYERSEKNDADEEKIQEFNAAIEETDEKLGKVYEGLFSETIDTVKEFGGIKKDESVIKIISTLQHKELLKGNTTVVYNHNETDFPEQYNGLGYMNLISMIFQIKILVSEFARKKDENPASINLLLIEEPEAHTHPQMQYVFIQNITNLLNKGIIKKDKDGNSLKPQPFQYIISTHSSHIVANCQDFNAIKYLKNEFVNDIKAKNLKDLEKEYLEEGEEGKKNYRFLKQYLTLNRAELFFADKAIFIEGDTERILLPAMMQKIDNEESIVENELKLLSQNISIVEVGAHSHIFEKFIDFIGVRSLIITDIDSYYEVQAKDEKTQQLKFKADGTTPKMEVIKCPANDTKADKTSNSSLRYYFGKTLNDLDFFKKLNIEGKILKREIDRKWKQNALGNLLIVYQTEEKAEKIYHARSFEDAFFHINYDFICNKKNSFQGLIAKWLKKFKSNKCAFTLAEKGVDKKPTLAIDILLNEKPDSQWQIPNYIREGLLWLRKD</sequence>
<dbReference type="Gene3D" id="3.40.50.300">
    <property type="entry name" value="P-loop containing nucleotide triphosphate hydrolases"/>
    <property type="match status" value="1"/>
</dbReference>
<organism evidence="3 4">
    <name type="scientific">Flavobacterium sediminilitoris</name>
    <dbReference type="NCBI Taxonomy" id="2024526"/>
    <lineage>
        <taxon>Bacteria</taxon>
        <taxon>Pseudomonadati</taxon>
        <taxon>Bacteroidota</taxon>
        <taxon>Flavobacteriia</taxon>
        <taxon>Flavobacteriales</taxon>
        <taxon>Flavobacteriaceae</taxon>
        <taxon>Flavobacterium</taxon>
    </lineage>
</organism>
<evidence type="ECO:0000313" key="4">
    <source>
        <dbReference type="Proteomes" id="UP000830454"/>
    </source>
</evidence>
<feature type="domain" description="OLD protein-like TOPRIM" evidence="2">
    <location>
        <begin position="484"/>
        <end position="556"/>
    </location>
</feature>
<dbReference type="GO" id="GO:0004519">
    <property type="term" value="F:endonuclease activity"/>
    <property type="evidence" value="ECO:0007669"/>
    <property type="project" value="UniProtKB-KW"/>
</dbReference>
<dbReference type="CDD" id="cd01026">
    <property type="entry name" value="TOPRIM_OLD"/>
    <property type="match status" value="1"/>
</dbReference>
<dbReference type="InterPro" id="IPR051396">
    <property type="entry name" value="Bact_Antivir_Def_Nuclease"/>
</dbReference>
<gene>
    <name evidence="3" type="ORF">LXD69_15605</name>
</gene>
<feature type="domain" description="Endonuclease GajA/Old nuclease/RecF-like AAA" evidence="1">
    <location>
        <begin position="1"/>
        <end position="426"/>
    </location>
</feature>
<dbReference type="PANTHER" id="PTHR43581">
    <property type="entry name" value="ATP/GTP PHOSPHATASE"/>
    <property type="match status" value="1"/>
</dbReference>
<dbReference type="SUPFAM" id="SSF52540">
    <property type="entry name" value="P-loop containing nucleoside triphosphate hydrolases"/>
    <property type="match status" value="1"/>
</dbReference>
<dbReference type="PANTHER" id="PTHR43581:SF4">
    <property type="entry name" value="ATP_GTP PHOSPHATASE"/>
    <property type="match status" value="1"/>
</dbReference>
<dbReference type="RefSeq" id="WP_246916065.1">
    <property type="nucleotide sequence ID" value="NZ_CP090145.1"/>
</dbReference>
<protein>
    <submittedName>
        <fullName evidence="3">ATP-dependent endonuclease</fullName>
    </submittedName>
</protein>
<keyword evidence="3" id="KW-0540">Nuclease</keyword>
<keyword evidence="4" id="KW-1185">Reference proteome</keyword>
<accession>A0ABY4HKS9</accession>
<evidence type="ECO:0000259" key="2">
    <source>
        <dbReference type="Pfam" id="PF20469"/>
    </source>
</evidence>